<keyword evidence="4" id="KW-0804">Transcription</keyword>
<dbReference type="GO" id="GO:0003700">
    <property type="term" value="F:DNA-binding transcription factor activity"/>
    <property type="evidence" value="ECO:0000318"/>
    <property type="project" value="GO_Central"/>
</dbReference>
<dbReference type="Pfam" id="PF00847">
    <property type="entry name" value="AP2"/>
    <property type="match status" value="1"/>
</dbReference>
<keyword evidence="10" id="KW-1185">Reference proteome</keyword>
<organism evidence="8">
    <name type="scientific">Hordeum vulgare subsp. vulgare</name>
    <name type="common">Domesticated barley</name>
    <dbReference type="NCBI Taxonomy" id="112509"/>
    <lineage>
        <taxon>Eukaryota</taxon>
        <taxon>Viridiplantae</taxon>
        <taxon>Streptophyta</taxon>
        <taxon>Embryophyta</taxon>
        <taxon>Tracheophyta</taxon>
        <taxon>Spermatophyta</taxon>
        <taxon>Magnoliopsida</taxon>
        <taxon>Liliopsida</taxon>
        <taxon>Poales</taxon>
        <taxon>Poaceae</taxon>
        <taxon>BOP clade</taxon>
        <taxon>Pooideae</taxon>
        <taxon>Triticodae</taxon>
        <taxon>Triticeae</taxon>
        <taxon>Hordeinae</taxon>
        <taxon>Hordeum</taxon>
    </lineage>
</organism>
<accession>F2DYN9</accession>
<comment type="subcellular location">
    <subcellularLocation>
        <location evidence="1">Nucleus</location>
    </subcellularLocation>
</comment>
<dbReference type="CDD" id="cd00018">
    <property type="entry name" value="AP2"/>
    <property type="match status" value="1"/>
</dbReference>
<dbReference type="GeneID" id="123439662"/>
<keyword evidence="5" id="KW-0539">Nucleus</keyword>
<name>F2DYN9_HORVV</name>
<keyword evidence="2" id="KW-0805">Transcription regulation</keyword>
<dbReference type="FunFam" id="3.30.730.10:FF:000001">
    <property type="entry name" value="Ethylene-responsive transcription factor 2"/>
    <property type="match status" value="1"/>
</dbReference>
<evidence type="ECO:0000256" key="1">
    <source>
        <dbReference type="ARBA" id="ARBA00004123"/>
    </source>
</evidence>
<reference evidence="9" key="4">
    <citation type="submission" date="2022-01" db="UniProtKB">
        <authorList>
            <consortium name="EnsemblPlants"/>
        </authorList>
    </citation>
    <scope>IDENTIFICATION</scope>
    <source>
        <strain evidence="9">subsp. vulgare</strain>
    </source>
</reference>
<dbReference type="EMBL" id="AK369008">
    <property type="protein sequence ID" value="BAK00211.1"/>
    <property type="molecule type" value="mRNA"/>
</dbReference>
<dbReference type="InterPro" id="IPR050913">
    <property type="entry name" value="AP2/ERF_ERF"/>
</dbReference>
<dbReference type="STRING" id="112509.F2DYN9"/>
<dbReference type="SUPFAM" id="SSF54171">
    <property type="entry name" value="DNA-binding domain"/>
    <property type="match status" value="1"/>
</dbReference>
<sequence length="353" mass="38454">MWPMEEEFFMAVKRTEHVEVTSRSLAASATGMEGFGGGVEQPKMVRVFCDDFDATDSSSDEEDGERRRVKRYVQEIRLQPAVQVKVEESAPVAKAASATATATRPRVMVPVRKRKAEAGGERRFRGVRRRPWGKYAAEIRDPWRRVRVWLGTFDTAEEAAKVYDSAAIKLRGPDATVNFQQSEDGEDMEVPAEVAERLPQPPAGSKNSSTSATSYDSCEESHVAAASPTSVLRSFPQSTLPAAVDGDTAKKPSSSSSTAETDESSGVFGCSFSGDDFAGELAPLYSDFDLLSDFAEPPMDFLSNLPEPAFAFTSDCSSSAFQPCPPSPAALQQADEFFQDITDLFQIDPLPVI</sequence>
<feature type="region of interest" description="Disordered" evidence="6">
    <location>
        <begin position="241"/>
        <end position="265"/>
    </location>
</feature>
<protein>
    <submittedName>
        <fullName evidence="8">Predicted protein</fullName>
    </submittedName>
</protein>
<evidence type="ECO:0000256" key="2">
    <source>
        <dbReference type="ARBA" id="ARBA00023015"/>
    </source>
</evidence>
<proteinExistence type="evidence at transcript level"/>
<dbReference type="SMR" id="F2DYN9"/>
<evidence type="ECO:0000256" key="4">
    <source>
        <dbReference type="ARBA" id="ARBA00023163"/>
    </source>
</evidence>
<dbReference type="GO" id="GO:0000976">
    <property type="term" value="F:transcription cis-regulatory region binding"/>
    <property type="evidence" value="ECO:0000318"/>
    <property type="project" value="GO_Central"/>
</dbReference>
<evidence type="ECO:0000313" key="9">
    <source>
        <dbReference type="EnsemblPlants" id="HORVU.MOREX.r3.3HG0247610.1.CDS1"/>
    </source>
</evidence>
<gene>
    <name evidence="9" type="primary">LOC123439662</name>
</gene>
<dbReference type="GO" id="GO:0005634">
    <property type="term" value="C:nucleus"/>
    <property type="evidence" value="ECO:0000318"/>
    <property type="project" value="GO_Central"/>
</dbReference>
<dbReference type="PANTHER" id="PTHR31194">
    <property type="entry name" value="SHN SHINE , DNA BINDING / TRANSCRIPTION FACTOR"/>
    <property type="match status" value="1"/>
</dbReference>
<dbReference type="InterPro" id="IPR036955">
    <property type="entry name" value="AP2/ERF_dom_sf"/>
</dbReference>
<dbReference type="PROSITE" id="PS51032">
    <property type="entry name" value="AP2_ERF"/>
    <property type="match status" value="1"/>
</dbReference>
<evidence type="ECO:0000256" key="5">
    <source>
        <dbReference type="ARBA" id="ARBA00023242"/>
    </source>
</evidence>
<feature type="region of interest" description="Disordered" evidence="6">
    <location>
        <begin position="197"/>
        <end position="220"/>
    </location>
</feature>
<evidence type="ECO:0000313" key="8">
    <source>
        <dbReference type="EMBL" id="BAK00211.1"/>
    </source>
</evidence>
<dbReference type="OMA" id="DCFGGEF"/>
<dbReference type="InterPro" id="IPR001471">
    <property type="entry name" value="AP2/ERF_dom"/>
</dbReference>
<dbReference type="OrthoDB" id="777519at2759"/>
<evidence type="ECO:0000256" key="6">
    <source>
        <dbReference type="SAM" id="MobiDB-lite"/>
    </source>
</evidence>
<dbReference type="RefSeq" id="XP_044972287.1">
    <property type="nucleotide sequence ID" value="XM_045116352.1"/>
</dbReference>
<evidence type="ECO:0000259" key="7">
    <source>
        <dbReference type="PROSITE" id="PS51032"/>
    </source>
</evidence>
<dbReference type="PaxDb" id="4513-MLOC_58641.1"/>
<dbReference type="eggNOG" id="ENOG502R7AV">
    <property type="taxonomic scope" value="Eukaryota"/>
</dbReference>
<reference evidence="8" key="1">
    <citation type="journal article" date="2011" name="Plant Physiol.">
        <title>Comprehensive sequence analysis of 24,783 barley full-length cDNAs derived from 12 clone libraries.</title>
        <authorList>
            <person name="Matsumoto T."/>
            <person name="Tanaka T."/>
            <person name="Sakai H."/>
            <person name="Amano N."/>
            <person name="Kanamori H."/>
            <person name="Kurita K."/>
            <person name="Kikuta A."/>
            <person name="Kamiya K."/>
            <person name="Yamamoto M."/>
            <person name="Ikawa H."/>
            <person name="Fujii N."/>
            <person name="Hori K."/>
            <person name="Itoh T."/>
            <person name="Sato K."/>
        </authorList>
    </citation>
    <scope>NUCLEOTIDE SEQUENCE</scope>
    <source>
        <tissue evidence="8">Shoot and root</tissue>
    </source>
</reference>
<dbReference type="Gramene" id="HORVU.MOREX.r3.3HG0247610.1">
    <property type="protein sequence ID" value="HORVU.MOREX.r3.3HG0247610.1.CDS1"/>
    <property type="gene ID" value="HORVU.MOREX.r3.3HG0247610"/>
</dbReference>
<evidence type="ECO:0000256" key="3">
    <source>
        <dbReference type="ARBA" id="ARBA00023125"/>
    </source>
</evidence>
<reference evidence="10" key="2">
    <citation type="journal article" date="2012" name="Nature">
        <title>A physical, genetic and functional sequence assembly of the barley genome.</title>
        <authorList>
            <consortium name="The International Barley Genome Sequencing Consortium"/>
            <person name="Mayer K.F."/>
            <person name="Waugh R."/>
            <person name="Brown J.W."/>
            <person name="Schulman A."/>
            <person name="Langridge P."/>
            <person name="Platzer M."/>
            <person name="Fincher G.B."/>
            <person name="Muehlbauer G.J."/>
            <person name="Sato K."/>
            <person name="Close T.J."/>
            <person name="Wise R.P."/>
            <person name="Stein N."/>
        </authorList>
    </citation>
    <scope>NUCLEOTIDE SEQUENCE [LARGE SCALE GENOMIC DNA]</scope>
    <source>
        <strain evidence="10">cv. Morex</strain>
    </source>
</reference>
<dbReference type="Proteomes" id="UP000011116">
    <property type="component" value="Chromosome 3H"/>
</dbReference>
<dbReference type="Gene3D" id="3.30.730.10">
    <property type="entry name" value="AP2/ERF domain"/>
    <property type="match status" value="1"/>
</dbReference>
<dbReference type="EnsemblPlants" id="HORVU.MOREX.r3.3HG0247610.1">
    <property type="protein sequence ID" value="HORVU.MOREX.r3.3HG0247610.1.CDS1"/>
    <property type="gene ID" value="HORVU.MOREX.r3.3HG0247610"/>
</dbReference>
<dbReference type="KEGG" id="hvg:123439662"/>
<reference evidence="9" key="3">
    <citation type="submission" date="2020-10" db="EMBL/GenBank/DDBJ databases">
        <authorList>
            <person name="Scholz U."/>
            <person name="Mascher M."/>
            <person name="Fiebig A."/>
        </authorList>
    </citation>
    <scope>NUCLEOTIDE SEQUENCE [LARGE SCALE GENOMIC DNA]</scope>
    <source>
        <strain evidence="9">cv. Morex</strain>
    </source>
</reference>
<keyword evidence="3" id="KW-0238">DNA-binding</keyword>
<feature type="compositionally biased region" description="Polar residues" evidence="6">
    <location>
        <begin position="205"/>
        <end position="216"/>
    </location>
</feature>
<dbReference type="SMART" id="SM00380">
    <property type="entry name" value="AP2"/>
    <property type="match status" value="1"/>
</dbReference>
<dbReference type="AlphaFoldDB" id="F2DYN9"/>
<dbReference type="Gramene" id="HORVU.MOREX.r2.3HG0205590.1">
    <property type="protein sequence ID" value="HORVU.MOREX.r2.3HG0205590.1.CDS.1"/>
    <property type="gene ID" value="HORVU.MOREX.r2.3HG0205590"/>
</dbReference>
<dbReference type="InterPro" id="IPR016177">
    <property type="entry name" value="DNA-bd_dom_sf"/>
</dbReference>
<feature type="domain" description="AP2/ERF" evidence="7">
    <location>
        <begin position="123"/>
        <end position="180"/>
    </location>
</feature>
<dbReference type="PRINTS" id="PR00367">
    <property type="entry name" value="ETHRSPELEMNT"/>
</dbReference>
<dbReference type="PANTHER" id="PTHR31194:SF140">
    <property type="entry name" value="ETHYLENE-RESPONSIVE TRANSCRIPTION FACTOR CRF2"/>
    <property type="match status" value="1"/>
</dbReference>
<evidence type="ECO:0000313" key="10">
    <source>
        <dbReference type="Proteomes" id="UP000011116"/>
    </source>
</evidence>